<comment type="caution">
    <text evidence="1">The sequence shown here is derived from an EMBL/GenBank/DDBJ whole genome shotgun (WGS) entry which is preliminary data.</text>
</comment>
<dbReference type="EMBL" id="JAFBMS010000107">
    <property type="protein sequence ID" value="KAG9335858.1"/>
    <property type="molecule type" value="Genomic_DNA"/>
</dbReference>
<dbReference type="Proteomes" id="UP000824540">
    <property type="component" value="Unassembled WGS sequence"/>
</dbReference>
<evidence type="ECO:0000313" key="1">
    <source>
        <dbReference type="EMBL" id="KAG9335858.1"/>
    </source>
</evidence>
<reference evidence="1" key="1">
    <citation type="thesis" date="2021" institute="BYU ScholarsArchive" country="Provo, UT, USA">
        <title>Applications of and Algorithms for Genome Assembly and Genomic Analyses with an Emphasis on Marine Teleosts.</title>
        <authorList>
            <person name="Pickett B.D."/>
        </authorList>
    </citation>
    <scope>NUCLEOTIDE SEQUENCE</scope>
    <source>
        <strain evidence="1">HI-2016</strain>
    </source>
</reference>
<dbReference type="AlphaFoldDB" id="A0A8T2NDQ3"/>
<name>A0A8T2NDQ3_9TELE</name>
<proteinExistence type="predicted"/>
<sequence length="81" mass="9203">MDTYDSSKRVVQKERLYYDAEANGILGASLIRYKEDTMQHEVGFGFPAGDESNGSDDEWDIGYSKRPEVIKHTLCSPARRT</sequence>
<evidence type="ECO:0000313" key="2">
    <source>
        <dbReference type="Proteomes" id="UP000824540"/>
    </source>
</evidence>
<organism evidence="1 2">
    <name type="scientific">Albula glossodonta</name>
    <name type="common">roundjaw bonefish</name>
    <dbReference type="NCBI Taxonomy" id="121402"/>
    <lineage>
        <taxon>Eukaryota</taxon>
        <taxon>Metazoa</taxon>
        <taxon>Chordata</taxon>
        <taxon>Craniata</taxon>
        <taxon>Vertebrata</taxon>
        <taxon>Euteleostomi</taxon>
        <taxon>Actinopterygii</taxon>
        <taxon>Neopterygii</taxon>
        <taxon>Teleostei</taxon>
        <taxon>Albuliformes</taxon>
        <taxon>Albulidae</taxon>
        <taxon>Albula</taxon>
    </lineage>
</organism>
<gene>
    <name evidence="1" type="ORF">JZ751_003515</name>
</gene>
<accession>A0A8T2NDQ3</accession>
<dbReference type="OrthoDB" id="439236at2759"/>
<protein>
    <submittedName>
        <fullName evidence="1">Uncharacterized protein</fullName>
    </submittedName>
</protein>
<keyword evidence="2" id="KW-1185">Reference proteome</keyword>